<gene>
    <name evidence="2" type="ORF">M2272_005630</name>
</gene>
<keyword evidence="1" id="KW-1133">Transmembrane helix</keyword>
<keyword evidence="1" id="KW-0812">Transmembrane</keyword>
<name>A0ABT6L7P4_9MYCO</name>
<evidence type="ECO:0000313" key="2">
    <source>
        <dbReference type="EMBL" id="MDH6198966.1"/>
    </source>
</evidence>
<reference evidence="2 3" key="1">
    <citation type="submission" date="2023-04" db="EMBL/GenBank/DDBJ databases">
        <title>Forest soil microbial communities from Buena Vista Peninsula, Colon Province, Panama.</title>
        <authorList>
            <person name="Bouskill N."/>
        </authorList>
    </citation>
    <scope>NUCLEOTIDE SEQUENCE [LARGE SCALE GENOMIC DNA]</scope>
    <source>
        <strain evidence="2 3">AC80</strain>
    </source>
</reference>
<organism evidence="2 3">
    <name type="scientific">Mycolicibacterium frederiksbergense</name>
    <dbReference type="NCBI Taxonomy" id="117567"/>
    <lineage>
        <taxon>Bacteria</taxon>
        <taxon>Bacillati</taxon>
        <taxon>Actinomycetota</taxon>
        <taxon>Actinomycetes</taxon>
        <taxon>Mycobacteriales</taxon>
        <taxon>Mycobacteriaceae</taxon>
        <taxon>Mycolicibacterium</taxon>
    </lineage>
</organism>
<accession>A0ABT6L7P4</accession>
<dbReference type="Proteomes" id="UP001160130">
    <property type="component" value="Unassembled WGS sequence"/>
</dbReference>
<sequence>MPVCVLLVHNRAVNWLGDLWHYPFHADVWGTASDWFSGFATGIAALIAAVAYAIGRRQEKWAQASLIYFELSGQYYVYNRSDKPIVGVRVVPKNRSLWSAAQSGNYSGAVVFGGPTIAAFPSHEFYRAAKKSHGKRMPKAAIESYMFAIKIDPGQSSSVGLEWVTIAGHKSYIEFRDVYGRDWQYDIEQERLKPIKRRSTPLKSKNNRIWALWWIIKNEVTYFWRQHGYHPKGRPPPD</sequence>
<evidence type="ECO:0000256" key="1">
    <source>
        <dbReference type="SAM" id="Phobius"/>
    </source>
</evidence>
<proteinExistence type="predicted"/>
<evidence type="ECO:0000313" key="3">
    <source>
        <dbReference type="Proteomes" id="UP001160130"/>
    </source>
</evidence>
<keyword evidence="3" id="KW-1185">Reference proteome</keyword>
<comment type="caution">
    <text evidence="2">The sequence shown here is derived from an EMBL/GenBank/DDBJ whole genome shotgun (WGS) entry which is preliminary data.</text>
</comment>
<dbReference type="EMBL" id="JARXVE010000013">
    <property type="protein sequence ID" value="MDH6198966.1"/>
    <property type="molecule type" value="Genomic_DNA"/>
</dbReference>
<keyword evidence="1" id="KW-0472">Membrane</keyword>
<feature type="transmembrane region" description="Helical" evidence="1">
    <location>
        <begin position="35"/>
        <end position="55"/>
    </location>
</feature>
<protein>
    <submittedName>
        <fullName evidence="2">Uncharacterized protein</fullName>
    </submittedName>
</protein>